<evidence type="ECO:0000256" key="1">
    <source>
        <dbReference type="ARBA" id="ARBA00009986"/>
    </source>
</evidence>
<name>C5BC03_EDWI9</name>
<evidence type="ECO:0000256" key="2">
    <source>
        <dbReference type="ARBA" id="ARBA00023002"/>
    </source>
</evidence>
<dbReference type="PATRIC" id="fig|634503.3.peg.3092"/>
<proteinExistence type="inferred from homology"/>
<dbReference type="InterPro" id="IPR016161">
    <property type="entry name" value="Ald_DH/histidinol_DH"/>
</dbReference>
<dbReference type="InterPro" id="IPR029510">
    <property type="entry name" value="Ald_DH_CS_GLU"/>
</dbReference>
<organism evidence="6 7">
    <name type="scientific">Edwardsiella ictaluri (strain 93-146)</name>
    <dbReference type="NCBI Taxonomy" id="634503"/>
    <lineage>
        <taxon>Bacteria</taxon>
        <taxon>Pseudomonadati</taxon>
        <taxon>Pseudomonadota</taxon>
        <taxon>Gammaproteobacteria</taxon>
        <taxon>Enterobacterales</taxon>
        <taxon>Hafniaceae</taxon>
        <taxon>Edwardsiella</taxon>
    </lineage>
</organism>
<dbReference type="PANTHER" id="PTHR43111">
    <property type="entry name" value="ALDEHYDE DEHYDROGENASE B-RELATED"/>
    <property type="match status" value="1"/>
</dbReference>
<dbReference type="GeneID" id="69540322"/>
<feature type="active site" evidence="3">
    <location>
        <position position="265"/>
    </location>
</feature>
<dbReference type="InterPro" id="IPR016160">
    <property type="entry name" value="Ald_DH_CS_CYS"/>
</dbReference>
<evidence type="ECO:0000313" key="7">
    <source>
        <dbReference type="Proteomes" id="UP000001485"/>
    </source>
</evidence>
<dbReference type="Proteomes" id="UP000001485">
    <property type="component" value="Chromosome"/>
</dbReference>
<dbReference type="STRING" id="67780.B6E78_09005"/>
<dbReference type="GO" id="GO:0004030">
    <property type="term" value="F:aldehyde dehydrogenase [NAD(P)+] activity"/>
    <property type="evidence" value="ECO:0007669"/>
    <property type="project" value="UniProtKB-ARBA"/>
</dbReference>
<dbReference type="FunFam" id="3.40.605.10:FF:000001">
    <property type="entry name" value="Aldehyde dehydrogenase 1"/>
    <property type="match status" value="1"/>
</dbReference>
<dbReference type="FunFam" id="3.40.309.10:FF:000017">
    <property type="entry name" value="Aldehyde dehydrogenase B"/>
    <property type="match status" value="1"/>
</dbReference>
<dbReference type="EMBL" id="CP001600">
    <property type="protein sequence ID" value="ACR70610.1"/>
    <property type="molecule type" value="Genomic_DNA"/>
</dbReference>
<dbReference type="Gene3D" id="3.40.309.10">
    <property type="entry name" value="Aldehyde Dehydrogenase, Chain A, domain 2"/>
    <property type="match status" value="1"/>
</dbReference>
<dbReference type="AlphaFoldDB" id="C5BC03"/>
<evidence type="ECO:0000256" key="3">
    <source>
        <dbReference type="PROSITE-ProRule" id="PRU10007"/>
    </source>
</evidence>
<dbReference type="InterPro" id="IPR016163">
    <property type="entry name" value="Ald_DH_C"/>
</dbReference>
<evidence type="ECO:0000313" key="6">
    <source>
        <dbReference type="EMBL" id="ACR70610.1"/>
    </source>
</evidence>
<gene>
    <name evidence="6" type="ordered locus">NT01EI_3474</name>
</gene>
<comment type="similarity">
    <text evidence="1 4">Belongs to the aldehyde dehydrogenase family.</text>
</comment>
<reference evidence="6 7" key="2">
    <citation type="journal article" date="2012" name="J. Bacteriol.">
        <title>Genome Sequence of Edwardsiella ictaluri 93-146, a Strain Associated with a Natural Channel Catfish Outbreak of Enteric Septicemia of Catfish.</title>
        <authorList>
            <person name="Williams M.L."/>
            <person name="Gillaspy A.F."/>
            <person name="Dyer D.W."/>
            <person name="Thune R.L."/>
            <person name="Waldbieser G.C."/>
            <person name="Schuster S.C."/>
            <person name="Gipson J."/>
            <person name="Zaitshik J."/>
            <person name="Landry C."/>
            <person name="Banes M.M."/>
            <person name="Lawrence M.L."/>
        </authorList>
    </citation>
    <scope>NUCLEOTIDE SEQUENCE [LARGE SCALE GENOMIC DNA]</scope>
    <source>
        <strain evidence="6 7">93-146</strain>
    </source>
</reference>
<dbReference type="RefSeq" id="WP_015872683.1">
    <property type="nucleotide sequence ID" value="NC_012779.2"/>
</dbReference>
<sequence>MTDHAPFTPASAGSPLQLKARYDNFINGQWRAPVEGNYFINLTPITGQPLCEVASSGRQDIDLALDAAHAARAAWGQTSVQQRAALLNKIADRMEQHLVELAHAETWDNGKPIRETLNADVPLAIDHFRYFAACIRAQEGGISEIDHETVAYHFHEPLGVVGQIIPWNFPLLMACWKLAPALAAGNCVVLKPAKLTPLSVLTLMELIGDLLPPGIVNVVNGAGGDIGEYLATSPRIAKVAFTGSTEVGQRIMGYAAQNVIPVTLELGGKSPNIFFEDVMDKDDAFLDKALEGLAMFAFNQGEVCTCPSRALIQESIYERFMERAIRRVETIRSGNPLDTETQMGAQVSAGQVETILNYIALGQKEGAQLLTGGGIHHQTGALAQGYYLQPTILRGHNRMRIFQEEIFGPVLAVTTFRDRDEALALANDSHYGLGAGVWTRNGTLAYQMGRGIQAGRVWTNCYHAYPAHAAFGGYKQSGIGRETHKMMLDHYQQTKCLLVSYSDRALGFF</sequence>
<dbReference type="InterPro" id="IPR016162">
    <property type="entry name" value="Ald_DH_N"/>
</dbReference>
<keyword evidence="2 4" id="KW-0560">Oxidoreductase</keyword>
<evidence type="ECO:0000256" key="4">
    <source>
        <dbReference type="RuleBase" id="RU003345"/>
    </source>
</evidence>
<dbReference type="PROSITE" id="PS00687">
    <property type="entry name" value="ALDEHYDE_DEHYDR_GLU"/>
    <property type="match status" value="1"/>
</dbReference>
<dbReference type="OrthoDB" id="9812625at2"/>
<dbReference type="InterPro" id="IPR015590">
    <property type="entry name" value="Aldehyde_DH_dom"/>
</dbReference>
<dbReference type="EC" id="1.2.1.-" evidence="6"/>
<dbReference type="KEGG" id="eic:NT01EI_3474"/>
<dbReference type="PROSITE" id="PS00070">
    <property type="entry name" value="ALDEHYDE_DEHYDR_CYS"/>
    <property type="match status" value="1"/>
</dbReference>
<dbReference type="Gene3D" id="3.40.605.10">
    <property type="entry name" value="Aldehyde Dehydrogenase, Chain A, domain 1"/>
    <property type="match status" value="1"/>
</dbReference>
<reference evidence="7" key="1">
    <citation type="submission" date="2009-03" db="EMBL/GenBank/DDBJ databases">
        <title>Complete genome sequence of Edwardsiella ictaluri 93-146.</title>
        <authorList>
            <person name="Williams M.L."/>
            <person name="Gillaspy A.F."/>
            <person name="Dyer D.W."/>
            <person name="Thune R.L."/>
            <person name="Waldbieser G.C."/>
            <person name="Schuster S.C."/>
            <person name="Gipson J."/>
            <person name="Zaitshik J."/>
            <person name="Landry C."/>
            <person name="Lawrence M.L."/>
        </authorList>
    </citation>
    <scope>NUCLEOTIDE SEQUENCE [LARGE SCALE GENOMIC DNA]</scope>
    <source>
        <strain evidence="7">93-146</strain>
    </source>
</reference>
<dbReference type="HOGENOM" id="CLU_005391_0_2_6"/>
<dbReference type="CDD" id="cd07559">
    <property type="entry name" value="ALDH_ACDHII_AcoD-like"/>
    <property type="match status" value="1"/>
</dbReference>
<feature type="domain" description="Aldehyde dehydrogenase" evidence="5">
    <location>
        <begin position="37"/>
        <end position="495"/>
    </location>
</feature>
<dbReference type="PANTHER" id="PTHR43111:SF1">
    <property type="entry name" value="ALDEHYDE DEHYDROGENASE B-RELATED"/>
    <property type="match status" value="1"/>
</dbReference>
<evidence type="ECO:0000259" key="5">
    <source>
        <dbReference type="Pfam" id="PF00171"/>
    </source>
</evidence>
<protein>
    <submittedName>
        <fullName evidence="6">Aldehyde dehydrogenase family protein, putative</fullName>
        <ecNumber evidence="6">1.2.1.-</ecNumber>
    </submittedName>
</protein>
<dbReference type="Pfam" id="PF00171">
    <property type="entry name" value="Aldedh"/>
    <property type="match status" value="1"/>
</dbReference>
<dbReference type="SUPFAM" id="SSF53720">
    <property type="entry name" value="ALDH-like"/>
    <property type="match status" value="1"/>
</dbReference>
<accession>C5BC03</accession>